<dbReference type="EMBL" id="CAEZTG010000262">
    <property type="protein sequence ID" value="CAB4582602.1"/>
    <property type="molecule type" value="Genomic_DNA"/>
</dbReference>
<dbReference type="SUPFAM" id="SSF51735">
    <property type="entry name" value="NAD(P)-binding Rossmann-fold domains"/>
    <property type="match status" value="1"/>
</dbReference>
<dbReference type="Gene3D" id="3.40.50.720">
    <property type="entry name" value="NAD(P)-binding Rossmann-like Domain"/>
    <property type="match status" value="1"/>
</dbReference>
<evidence type="ECO:0000256" key="1">
    <source>
        <dbReference type="ARBA" id="ARBA00006484"/>
    </source>
</evidence>
<dbReference type="AlphaFoldDB" id="A0A6J6F1D1"/>
<comment type="similarity">
    <text evidence="1">Belongs to the short-chain dehydrogenases/reductases (SDR) family.</text>
</comment>
<evidence type="ECO:0000313" key="4">
    <source>
        <dbReference type="EMBL" id="CAB4689517.1"/>
    </source>
</evidence>
<evidence type="ECO:0000313" key="3">
    <source>
        <dbReference type="EMBL" id="CAB4582602.1"/>
    </source>
</evidence>
<evidence type="ECO:0000256" key="2">
    <source>
        <dbReference type="ARBA" id="ARBA00023002"/>
    </source>
</evidence>
<name>A0A6J6F1D1_9ZZZZ</name>
<accession>A0A6J6F1D1</accession>
<dbReference type="EMBL" id="CAEZXE010000159">
    <property type="protein sequence ID" value="CAB4689517.1"/>
    <property type="molecule type" value="Genomic_DNA"/>
</dbReference>
<dbReference type="PRINTS" id="PR00080">
    <property type="entry name" value="SDRFAMILY"/>
</dbReference>
<dbReference type="GO" id="GO:0016491">
    <property type="term" value="F:oxidoreductase activity"/>
    <property type="evidence" value="ECO:0007669"/>
    <property type="project" value="UniProtKB-KW"/>
</dbReference>
<dbReference type="CDD" id="cd05233">
    <property type="entry name" value="SDR_c"/>
    <property type="match status" value="1"/>
</dbReference>
<protein>
    <submittedName>
        <fullName evidence="3">Unannotated protein</fullName>
    </submittedName>
</protein>
<proteinExistence type="inferred from homology"/>
<sequence>MKELKGKVAVITGGAGGIGKAMGERFLAEGMKVVLSDLKSEQLEGAVNELGGDGREVIGVTADVSSLESVEALRDATLERFGKVHVVCNNAGVASGAHGRLWEHEINDWRFAMSVHVYGVINGINAFVPTLLAQDEEAHIVNTSSNNGGFSPIAMSPTYATCKAAVVTLSECLYGQLAEVNPKIGVSVLFPTGKTKGVLNTGIWAAAERPAGYEADAPIDHTHKMAGWIESMEAAGTPVAVTPLSEVAEQVVEGLYANRFWMVEEGRFEDAVNERTQIILNRAAPLYQR</sequence>
<dbReference type="PANTHER" id="PTHR43669:SF3">
    <property type="entry name" value="ALCOHOL DEHYDROGENASE, PUTATIVE (AFU_ORTHOLOGUE AFUA_3G03445)-RELATED"/>
    <property type="match status" value="1"/>
</dbReference>
<organism evidence="3">
    <name type="scientific">freshwater metagenome</name>
    <dbReference type="NCBI Taxonomy" id="449393"/>
    <lineage>
        <taxon>unclassified sequences</taxon>
        <taxon>metagenomes</taxon>
        <taxon>ecological metagenomes</taxon>
    </lineage>
</organism>
<dbReference type="PANTHER" id="PTHR43669">
    <property type="entry name" value="5-KETO-D-GLUCONATE 5-REDUCTASE"/>
    <property type="match status" value="1"/>
</dbReference>
<dbReference type="PRINTS" id="PR00081">
    <property type="entry name" value="GDHRDH"/>
</dbReference>
<reference evidence="3" key="1">
    <citation type="submission" date="2020-05" db="EMBL/GenBank/DDBJ databases">
        <authorList>
            <person name="Chiriac C."/>
            <person name="Salcher M."/>
            <person name="Ghai R."/>
            <person name="Kavagutti S V."/>
        </authorList>
    </citation>
    <scope>NUCLEOTIDE SEQUENCE</scope>
</reference>
<keyword evidence="2" id="KW-0560">Oxidoreductase</keyword>
<dbReference type="Pfam" id="PF00106">
    <property type="entry name" value="adh_short"/>
    <property type="match status" value="1"/>
</dbReference>
<dbReference type="InterPro" id="IPR036291">
    <property type="entry name" value="NAD(P)-bd_dom_sf"/>
</dbReference>
<dbReference type="InterPro" id="IPR002347">
    <property type="entry name" value="SDR_fam"/>
</dbReference>
<gene>
    <name evidence="3" type="ORF">UFOPK1603_01889</name>
    <name evidence="4" type="ORF">UFOPK2350_01506</name>
</gene>